<dbReference type="STRING" id="767769.A0A1L9V2P8"/>
<evidence type="ECO:0000256" key="4">
    <source>
        <dbReference type="SAM" id="MobiDB-lite"/>
    </source>
</evidence>
<dbReference type="PANTHER" id="PTHR24189">
    <property type="entry name" value="MYOTROPHIN"/>
    <property type="match status" value="1"/>
</dbReference>
<evidence type="ECO:0000313" key="6">
    <source>
        <dbReference type="Proteomes" id="UP000184499"/>
    </source>
</evidence>
<sequence length="287" mass="31787">MDVLSPPEYPPVQPSEYPPIPTRTPSATLEKSHASCVSGDIHTFREILDSQSSSSEGFDICDFSAIMIEATKLDAVPFIRELLDRGLPMDPLYALEAVKLRGKNALEVYLQDGWDINQPISELKPAVLGYAIADEEMTAWLLDHGADPNRRSVIELTPLSLAVESAPISVIQLMLRRGGDARKGQLLHHAIDRYSDNIAVLRLFIEHGADVNATMYEDHYPSRALFGFMGLGTPLHKAAELGKVDVVRYLVSEGANLSIRDANGRTALEYARMLYQWEVIQALEKGD</sequence>
<evidence type="ECO:0000313" key="5">
    <source>
        <dbReference type="EMBL" id="OJJ78186.1"/>
    </source>
</evidence>
<evidence type="ECO:0000256" key="1">
    <source>
        <dbReference type="ARBA" id="ARBA00022737"/>
    </source>
</evidence>
<dbReference type="AlphaFoldDB" id="A0A1L9V2P8"/>
<dbReference type="SUPFAM" id="SSF48403">
    <property type="entry name" value="Ankyrin repeat"/>
    <property type="match status" value="1"/>
</dbReference>
<dbReference type="EMBL" id="KV878679">
    <property type="protein sequence ID" value="OJJ78186.1"/>
    <property type="molecule type" value="Genomic_DNA"/>
</dbReference>
<evidence type="ECO:0000256" key="3">
    <source>
        <dbReference type="PROSITE-ProRule" id="PRU00023"/>
    </source>
</evidence>
<dbReference type="VEuPathDB" id="FungiDB:ASPBRDRAFT_191433"/>
<keyword evidence="6" id="KW-1185">Reference proteome</keyword>
<feature type="repeat" description="ANK" evidence="3">
    <location>
        <begin position="233"/>
        <end position="262"/>
    </location>
</feature>
<dbReference type="PROSITE" id="PS50297">
    <property type="entry name" value="ANK_REP_REGION"/>
    <property type="match status" value="1"/>
</dbReference>
<reference evidence="6" key="1">
    <citation type="journal article" date="2017" name="Genome Biol.">
        <title>Comparative genomics reveals high biological diversity and specific adaptations in the industrially and medically important fungal genus Aspergillus.</title>
        <authorList>
            <person name="de Vries R.P."/>
            <person name="Riley R."/>
            <person name="Wiebenga A."/>
            <person name="Aguilar-Osorio G."/>
            <person name="Amillis S."/>
            <person name="Uchima C.A."/>
            <person name="Anderluh G."/>
            <person name="Asadollahi M."/>
            <person name="Askin M."/>
            <person name="Barry K."/>
            <person name="Battaglia E."/>
            <person name="Bayram O."/>
            <person name="Benocci T."/>
            <person name="Braus-Stromeyer S.A."/>
            <person name="Caldana C."/>
            <person name="Canovas D."/>
            <person name="Cerqueira G.C."/>
            <person name="Chen F."/>
            <person name="Chen W."/>
            <person name="Choi C."/>
            <person name="Clum A."/>
            <person name="Dos Santos R.A."/>
            <person name="Damasio A.R."/>
            <person name="Diallinas G."/>
            <person name="Emri T."/>
            <person name="Fekete E."/>
            <person name="Flipphi M."/>
            <person name="Freyberg S."/>
            <person name="Gallo A."/>
            <person name="Gournas C."/>
            <person name="Habgood R."/>
            <person name="Hainaut M."/>
            <person name="Harispe M.L."/>
            <person name="Henrissat B."/>
            <person name="Hilden K.S."/>
            <person name="Hope R."/>
            <person name="Hossain A."/>
            <person name="Karabika E."/>
            <person name="Karaffa L."/>
            <person name="Karanyi Z."/>
            <person name="Krasevec N."/>
            <person name="Kuo A."/>
            <person name="Kusch H."/>
            <person name="LaButti K."/>
            <person name="Lagendijk E.L."/>
            <person name="Lapidus A."/>
            <person name="Levasseur A."/>
            <person name="Lindquist E."/>
            <person name="Lipzen A."/>
            <person name="Logrieco A.F."/>
            <person name="MacCabe A."/>
            <person name="Maekelae M.R."/>
            <person name="Malavazi I."/>
            <person name="Melin P."/>
            <person name="Meyer V."/>
            <person name="Mielnichuk N."/>
            <person name="Miskei M."/>
            <person name="Molnar A.P."/>
            <person name="Mule G."/>
            <person name="Ngan C.Y."/>
            <person name="Orejas M."/>
            <person name="Orosz E."/>
            <person name="Ouedraogo J.P."/>
            <person name="Overkamp K.M."/>
            <person name="Park H.-S."/>
            <person name="Perrone G."/>
            <person name="Piumi F."/>
            <person name="Punt P.J."/>
            <person name="Ram A.F."/>
            <person name="Ramon A."/>
            <person name="Rauscher S."/>
            <person name="Record E."/>
            <person name="Riano-Pachon D.M."/>
            <person name="Robert V."/>
            <person name="Roehrig J."/>
            <person name="Ruller R."/>
            <person name="Salamov A."/>
            <person name="Salih N.S."/>
            <person name="Samson R.A."/>
            <person name="Sandor E."/>
            <person name="Sanguinetti M."/>
            <person name="Schuetze T."/>
            <person name="Sepcic K."/>
            <person name="Shelest E."/>
            <person name="Sherlock G."/>
            <person name="Sophianopoulou V."/>
            <person name="Squina F.M."/>
            <person name="Sun H."/>
            <person name="Susca A."/>
            <person name="Todd R.B."/>
            <person name="Tsang A."/>
            <person name="Unkles S.E."/>
            <person name="van de Wiele N."/>
            <person name="van Rossen-Uffink D."/>
            <person name="Oliveira J.V."/>
            <person name="Vesth T.C."/>
            <person name="Visser J."/>
            <person name="Yu J.-H."/>
            <person name="Zhou M."/>
            <person name="Andersen M.R."/>
            <person name="Archer D.B."/>
            <person name="Baker S.E."/>
            <person name="Benoit I."/>
            <person name="Brakhage A.A."/>
            <person name="Braus G.H."/>
            <person name="Fischer R."/>
            <person name="Frisvad J.C."/>
            <person name="Goldman G.H."/>
            <person name="Houbraken J."/>
            <person name="Oakley B."/>
            <person name="Pocsi I."/>
            <person name="Scazzocchio C."/>
            <person name="Seiboth B."/>
            <person name="vanKuyk P.A."/>
            <person name="Wortman J."/>
            <person name="Dyer P.S."/>
            <person name="Grigoriev I.V."/>
        </authorList>
    </citation>
    <scope>NUCLEOTIDE SEQUENCE [LARGE SCALE GENOMIC DNA]</scope>
    <source>
        <strain evidence="6">CBS 101740 / IMI 381727 / IBT 21946</strain>
    </source>
</reference>
<dbReference type="OrthoDB" id="426293at2759"/>
<feature type="region of interest" description="Disordered" evidence="4">
    <location>
        <begin position="1"/>
        <end position="26"/>
    </location>
</feature>
<keyword evidence="1" id="KW-0677">Repeat</keyword>
<keyword evidence="2 3" id="KW-0040">ANK repeat</keyword>
<evidence type="ECO:0000256" key="2">
    <source>
        <dbReference type="ARBA" id="ARBA00023043"/>
    </source>
</evidence>
<accession>A0A1L9V2P8</accession>
<dbReference type="Gene3D" id="1.25.40.20">
    <property type="entry name" value="Ankyrin repeat-containing domain"/>
    <property type="match status" value="2"/>
</dbReference>
<dbReference type="PANTHER" id="PTHR24189:SF50">
    <property type="entry name" value="ANKYRIN REPEAT AND SOCS BOX PROTEIN 2"/>
    <property type="match status" value="1"/>
</dbReference>
<protein>
    <submittedName>
        <fullName evidence="5">Uncharacterized protein</fullName>
    </submittedName>
</protein>
<dbReference type="SMART" id="SM00248">
    <property type="entry name" value="ANK"/>
    <property type="match status" value="4"/>
</dbReference>
<proteinExistence type="predicted"/>
<dbReference type="InterPro" id="IPR050745">
    <property type="entry name" value="Multifunctional_regulatory"/>
</dbReference>
<dbReference type="PROSITE" id="PS50088">
    <property type="entry name" value="ANK_REPEAT"/>
    <property type="match status" value="1"/>
</dbReference>
<name>A0A1L9V2P8_ASPBC</name>
<dbReference type="Pfam" id="PF00023">
    <property type="entry name" value="Ank"/>
    <property type="match status" value="1"/>
</dbReference>
<dbReference type="OMA" id="DHYPSRA"/>
<dbReference type="InterPro" id="IPR002110">
    <property type="entry name" value="Ankyrin_rpt"/>
</dbReference>
<dbReference type="InterPro" id="IPR036770">
    <property type="entry name" value="Ankyrin_rpt-contain_sf"/>
</dbReference>
<dbReference type="RefSeq" id="XP_067485433.1">
    <property type="nucleotide sequence ID" value="XM_067620367.1"/>
</dbReference>
<dbReference type="Pfam" id="PF12796">
    <property type="entry name" value="Ank_2"/>
    <property type="match status" value="1"/>
</dbReference>
<dbReference type="GeneID" id="93572855"/>
<organism evidence="5 6">
    <name type="scientific">Aspergillus brasiliensis (strain CBS 101740 / IMI 381727 / IBT 21946)</name>
    <dbReference type="NCBI Taxonomy" id="767769"/>
    <lineage>
        <taxon>Eukaryota</taxon>
        <taxon>Fungi</taxon>
        <taxon>Dikarya</taxon>
        <taxon>Ascomycota</taxon>
        <taxon>Pezizomycotina</taxon>
        <taxon>Eurotiomycetes</taxon>
        <taxon>Eurotiomycetidae</taxon>
        <taxon>Eurotiales</taxon>
        <taxon>Aspergillaceae</taxon>
        <taxon>Aspergillus</taxon>
        <taxon>Aspergillus subgen. Circumdati</taxon>
    </lineage>
</organism>
<dbReference type="Proteomes" id="UP000184499">
    <property type="component" value="Unassembled WGS sequence"/>
</dbReference>
<gene>
    <name evidence="5" type="ORF">ASPBRDRAFT_191433</name>
</gene>
<feature type="compositionally biased region" description="Pro residues" evidence="4">
    <location>
        <begin position="7"/>
        <end position="22"/>
    </location>
</feature>